<feature type="non-terminal residue" evidence="1">
    <location>
        <position position="1"/>
    </location>
</feature>
<evidence type="ECO:0000313" key="1">
    <source>
        <dbReference type="EMBL" id="KAH1181572.1"/>
    </source>
</evidence>
<dbReference type="AlphaFoldDB" id="A0A9D4AYT3"/>
<dbReference type="Proteomes" id="UP000827986">
    <property type="component" value="Unassembled WGS sequence"/>
</dbReference>
<evidence type="ECO:0000313" key="2">
    <source>
        <dbReference type="Proteomes" id="UP000827986"/>
    </source>
</evidence>
<accession>A0A9D4AYT3</accession>
<comment type="caution">
    <text evidence="1">The sequence shown here is derived from an EMBL/GenBank/DDBJ whole genome shotgun (WGS) entry which is preliminary data.</text>
</comment>
<sequence>NHKRKPDKGKVFQVSSKWDTSNHFLPGGSFTKFADWRFVHWARLNCVPLNEAIRHGNRDKRCRECGYANETLSHVLCGGKQHSRAWQHHQNAIQNQLAKAVPSSLGKITVDSAIPGTDS</sequence>
<proteinExistence type="predicted"/>
<dbReference type="EMBL" id="JAHDVG010000468">
    <property type="protein sequence ID" value="KAH1181572.1"/>
    <property type="molecule type" value="Genomic_DNA"/>
</dbReference>
<reference evidence="1" key="1">
    <citation type="submission" date="2021-09" db="EMBL/GenBank/DDBJ databases">
        <title>The genome of Mauremys mutica provides insights into the evolution of semi-aquatic lifestyle.</title>
        <authorList>
            <person name="Gong S."/>
            <person name="Gao Y."/>
        </authorList>
    </citation>
    <scope>NUCLEOTIDE SEQUENCE</scope>
    <source>
        <strain evidence="1">MM-2020</strain>
        <tissue evidence="1">Muscle</tissue>
    </source>
</reference>
<organism evidence="1 2">
    <name type="scientific">Mauremys mutica</name>
    <name type="common">yellowpond turtle</name>
    <dbReference type="NCBI Taxonomy" id="74926"/>
    <lineage>
        <taxon>Eukaryota</taxon>
        <taxon>Metazoa</taxon>
        <taxon>Chordata</taxon>
        <taxon>Craniata</taxon>
        <taxon>Vertebrata</taxon>
        <taxon>Euteleostomi</taxon>
        <taxon>Archelosauria</taxon>
        <taxon>Testudinata</taxon>
        <taxon>Testudines</taxon>
        <taxon>Cryptodira</taxon>
        <taxon>Durocryptodira</taxon>
        <taxon>Testudinoidea</taxon>
        <taxon>Geoemydidae</taxon>
        <taxon>Geoemydinae</taxon>
        <taxon>Mauremys</taxon>
    </lineage>
</organism>
<keyword evidence="2" id="KW-1185">Reference proteome</keyword>
<name>A0A9D4AYT3_9SAUR</name>
<gene>
    <name evidence="1" type="ORF">KIL84_005298</name>
</gene>
<protein>
    <submittedName>
        <fullName evidence="1">Uncharacterized protein</fullName>
    </submittedName>
</protein>